<feature type="compositionally biased region" description="Low complexity" evidence="1">
    <location>
        <begin position="78"/>
        <end position="98"/>
    </location>
</feature>
<feature type="compositionally biased region" description="Basic and acidic residues" evidence="1">
    <location>
        <begin position="52"/>
        <end position="61"/>
    </location>
</feature>
<keyword evidence="2" id="KW-0732">Signal</keyword>
<sequence length="120" mass="13326">MRLMWIMILLSIGLISVAAHHSEEHHSAQEDEPPQSDQDGGRGRGGRRGGGRRGEGREDGGRFGGGFDGGRRTRRTFRPFPFRTRPTPVPFTTNRVRPGAQGLQVSDIPIRPDPSFNFFS</sequence>
<dbReference type="Proteomes" id="UP000005239">
    <property type="component" value="Unassembled WGS sequence"/>
</dbReference>
<feature type="signal peptide" evidence="2">
    <location>
        <begin position="1"/>
        <end position="19"/>
    </location>
</feature>
<name>A0A2A6C9V7_PRIPA</name>
<feature type="chain" id="PRO_5043624215" evidence="2">
    <location>
        <begin position="20"/>
        <end position="120"/>
    </location>
</feature>
<reference evidence="4" key="1">
    <citation type="journal article" date="2008" name="Nat. Genet.">
        <title>The Pristionchus pacificus genome provides a unique perspective on nematode lifestyle and parasitism.</title>
        <authorList>
            <person name="Dieterich C."/>
            <person name="Clifton S.W."/>
            <person name="Schuster L.N."/>
            <person name="Chinwalla A."/>
            <person name="Delehaunty K."/>
            <person name="Dinkelacker I."/>
            <person name="Fulton L."/>
            <person name="Fulton R."/>
            <person name="Godfrey J."/>
            <person name="Minx P."/>
            <person name="Mitreva M."/>
            <person name="Roeseler W."/>
            <person name="Tian H."/>
            <person name="Witte H."/>
            <person name="Yang S.P."/>
            <person name="Wilson R.K."/>
            <person name="Sommer R.J."/>
        </authorList>
    </citation>
    <scope>NUCLEOTIDE SEQUENCE [LARGE SCALE GENOMIC DNA]</scope>
    <source>
        <strain evidence="4">PS312</strain>
    </source>
</reference>
<evidence type="ECO:0000256" key="2">
    <source>
        <dbReference type="SAM" id="SignalP"/>
    </source>
</evidence>
<evidence type="ECO:0000313" key="3">
    <source>
        <dbReference type="EnsemblMetazoa" id="PPA09846.1"/>
    </source>
</evidence>
<protein>
    <submittedName>
        <fullName evidence="3">Uncharacterized protein</fullName>
    </submittedName>
</protein>
<proteinExistence type="predicted"/>
<reference evidence="3" key="2">
    <citation type="submission" date="2022-06" db="UniProtKB">
        <authorList>
            <consortium name="EnsemblMetazoa"/>
        </authorList>
    </citation>
    <scope>IDENTIFICATION</scope>
    <source>
        <strain evidence="3">PS312</strain>
    </source>
</reference>
<accession>A0A2A6C9V7</accession>
<dbReference type="EnsemblMetazoa" id="PPA09846.1">
    <property type="protein sequence ID" value="PPA09846.1"/>
    <property type="gene ID" value="WBGene00099400"/>
</dbReference>
<accession>A0A8R1U7Y7</accession>
<feature type="region of interest" description="Disordered" evidence="1">
    <location>
        <begin position="21"/>
        <end position="120"/>
    </location>
</feature>
<gene>
    <name evidence="3" type="primary">WBGene00099400</name>
</gene>
<organism evidence="3 4">
    <name type="scientific">Pristionchus pacificus</name>
    <name type="common">Parasitic nematode worm</name>
    <dbReference type="NCBI Taxonomy" id="54126"/>
    <lineage>
        <taxon>Eukaryota</taxon>
        <taxon>Metazoa</taxon>
        <taxon>Ecdysozoa</taxon>
        <taxon>Nematoda</taxon>
        <taxon>Chromadorea</taxon>
        <taxon>Rhabditida</taxon>
        <taxon>Rhabditina</taxon>
        <taxon>Diplogasteromorpha</taxon>
        <taxon>Diplogasteroidea</taxon>
        <taxon>Neodiplogasteridae</taxon>
        <taxon>Pristionchus</taxon>
    </lineage>
</organism>
<dbReference type="AlphaFoldDB" id="A0A2A6C9V7"/>
<evidence type="ECO:0000256" key="1">
    <source>
        <dbReference type="SAM" id="MobiDB-lite"/>
    </source>
</evidence>
<keyword evidence="4" id="KW-1185">Reference proteome</keyword>
<evidence type="ECO:0000313" key="4">
    <source>
        <dbReference type="Proteomes" id="UP000005239"/>
    </source>
</evidence>